<feature type="chain" id="PRO_5010722315" evidence="1">
    <location>
        <begin position="24"/>
        <end position="171"/>
    </location>
</feature>
<proteinExistence type="predicted"/>
<dbReference type="STRING" id="238.BBD35_02615"/>
<comment type="caution">
    <text evidence="2">The sequence shown here is derived from an EMBL/GenBank/DDBJ whole genome shotgun (WGS) entry which is preliminary data.</text>
</comment>
<gene>
    <name evidence="2" type="ORF">BMF97_01495</name>
</gene>
<dbReference type="EMBL" id="MPOG01000001">
    <property type="protein sequence ID" value="OOH97970.1"/>
    <property type="molecule type" value="Genomic_DNA"/>
</dbReference>
<dbReference type="InterPro" id="IPR046525">
    <property type="entry name" value="DUF6702"/>
</dbReference>
<feature type="signal peptide" evidence="1">
    <location>
        <begin position="1"/>
        <end position="23"/>
    </location>
</feature>
<evidence type="ECO:0000313" key="2">
    <source>
        <dbReference type="EMBL" id="OOH97970.1"/>
    </source>
</evidence>
<organism evidence="2 3">
    <name type="scientific">Elizabethkingia meningoseptica</name>
    <name type="common">Chryseobacterium meningosepticum</name>
    <dbReference type="NCBI Taxonomy" id="238"/>
    <lineage>
        <taxon>Bacteria</taxon>
        <taxon>Pseudomonadati</taxon>
        <taxon>Bacteroidota</taxon>
        <taxon>Flavobacteriia</taxon>
        <taxon>Flavobacteriales</taxon>
        <taxon>Weeksellaceae</taxon>
        <taxon>Elizabethkingia</taxon>
    </lineage>
</organism>
<evidence type="ECO:0000256" key="1">
    <source>
        <dbReference type="SAM" id="SignalP"/>
    </source>
</evidence>
<keyword evidence="3" id="KW-1185">Reference proteome</keyword>
<sequence>MMKLFFRIFLVVCGIFLSLSMKANDAHPYHVGSVEFSYNATSQTFEITGKFFIDDMENALDKKYAKKIFFNNPKFKSDMQQLLQKYFEEYLKLKVNNSQIKINFLGYEENSEAVDVYLETEKVANPKKIETAVSILYNLFDDQMNIVHVVVGGQRKSTKLLYPNRYLYQQF</sequence>
<evidence type="ECO:0000313" key="3">
    <source>
        <dbReference type="Proteomes" id="UP000188947"/>
    </source>
</evidence>
<dbReference type="Proteomes" id="UP000188947">
    <property type="component" value="Unassembled WGS sequence"/>
</dbReference>
<dbReference type="Pfam" id="PF20420">
    <property type="entry name" value="DUF6702"/>
    <property type="match status" value="1"/>
</dbReference>
<keyword evidence="1" id="KW-0732">Signal</keyword>
<dbReference type="AlphaFoldDB" id="A0A1V3U4N7"/>
<protein>
    <submittedName>
        <fullName evidence="2">Uncharacterized protein</fullName>
    </submittedName>
</protein>
<dbReference type="eggNOG" id="ENOG502ZYG3">
    <property type="taxonomic scope" value="Bacteria"/>
</dbReference>
<name>A0A1V3U4N7_ELIME</name>
<accession>A0A1V3U4N7</accession>
<reference evidence="2 3" key="1">
    <citation type="submission" date="2016-11" db="EMBL/GenBank/DDBJ databases">
        <title>Genome sequence and comparative genomic analysis of clinical strain Elizabethkingia meningoseptica 61421 PRCM.</title>
        <authorList>
            <person name="Wang M."/>
            <person name="Hu S."/>
            <person name="Cao L."/>
            <person name="Jiang T."/>
            <person name="Zhou Y."/>
            <person name="Ming D."/>
        </authorList>
    </citation>
    <scope>NUCLEOTIDE SEQUENCE [LARGE SCALE GENOMIC DNA]</scope>
    <source>
        <strain evidence="2 3">61421 PRCM</strain>
    </source>
</reference>